<dbReference type="Gene3D" id="3.30.420.40">
    <property type="match status" value="2"/>
</dbReference>
<sequence length="310" mass="33247">MTNELKMENAYLGIDIGGTNTKFGIVTRTGELLEKVKYPTADLADQPNGYVEAFIEKLGAFLGDNKAIKKVGIGVPGTLGPKRRKTLEFPNIVGLGNIEFAKRLEQAFPDYQFRLENDANAAALGEFYFGETAVPPSYIFITLGTGVGGAAVINKQIFGGEGGNAMEIGHIPIGNGKSLEQSIGKKGIVGMAEKYIGSGEYKTKLKLSDNLDAKKIQKACLAGDEVGKKVFRRVGKYLAQGIVSNVRILDISTIILGGGVSAAYETIHPAMMKELKHWLTPYYLDKLQIKTASLANEAGILGAASLVIED</sequence>
<dbReference type="PANTHER" id="PTHR18964:SF149">
    <property type="entry name" value="BIFUNCTIONAL UDP-N-ACETYLGLUCOSAMINE 2-EPIMERASE_N-ACETYLMANNOSAMINE KINASE"/>
    <property type="match status" value="1"/>
</dbReference>
<dbReference type="InterPro" id="IPR043129">
    <property type="entry name" value="ATPase_NBD"/>
</dbReference>
<reference evidence="2 3" key="1">
    <citation type="submission" date="2021-12" db="EMBL/GenBank/DDBJ databases">
        <title>Genome sequencing of bacteria with rrn-lacking chromosome and rrn-plasmid.</title>
        <authorList>
            <person name="Anda M."/>
            <person name="Iwasaki W."/>
        </authorList>
    </citation>
    <scope>NUCLEOTIDE SEQUENCE [LARGE SCALE GENOMIC DNA]</scope>
    <source>
        <strain evidence="2 3">NBRC 101262</strain>
    </source>
</reference>
<gene>
    <name evidence="2" type="primary">glcK</name>
    <name evidence="2" type="ORF">PEPS_09940</name>
</gene>
<dbReference type="CDD" id="cd23763">
    <property type="entry name" value="ASKHA_ATPase_ROK"/>
    <property type="match status" value="1"/>
</dbReference>
<protein>
    <submittedName>
        <fullName evidence="2">Glucokinase</fullName>
    </submittedName>
</protein>
<evidence type="ECO:0000256" key="1">
    <source>
        <dbReference type="ARBA" id="ARBA00006479"/>
    </source>
</evidence>
<dbReference type="RefSeq" id="WP_332920374.1">
    <property type="nucleotide sequence ID" value="NZ_AP025292.1"/>
</dbReference>
<accession>A0ABM7VCR3</accession>
<dbReference type="PANTHER" id="PTHR18964">
    <property type="entry name" value="ROK (REPRESSOR, ORF, KINASE) FAMILY"/>
    <property type="match status" value="1"/>
</dbReference>
<dbReference type="Pfam" id="PF00480">
    <property type="entry name" value="ROK"/>
    <property type="match status" value="1"/>
</dbReference>
<proteinExistence type="inferred from homology"/>
<dbReference type="Proteomes" id="UP001354989">
    <property type="component" value="Chromosome"/>
</dbReference>
<evidence type="ECO:0000313" key="3">
    <source>
        <dbReference type="Proteomes" id="UP001354989"/>
    </source>
</evidence>
<dbReference type="SUPFAM" id="SSF53067">
    <property type="entry name" value="Actin-like ATPase domain"/>
    <property type="match status" value="1"/>
</dbReference>
<dbReference type="InterPro" id="IPR000600">
    <property type="entry name" value="ROK"/>
</dbReference>
<name>A0ABM7VCR3_9BACT</name>
<comment type="similarity">
    <text evidence="1">Belongs to the ROK (NagC/XylR) family.</text>
</comment>
<keyword evidence="3" id="KW-1185">Reference proteome</keyword>
<evidence type="ECO:0000313" key="2">
    <source>
        <dbReference type="EMBL" id="BDC98713.1"/>
    </source>
</evidence>
<organism evidence="2 3">
    <name type="scientific">Persicobacter psychrovividus</name>
    <dbReference type="NCBI Taxonomy" id="387638"/>
    <lineage>
        <taxon>Bacteria</taxon>
        <taxon>Pseudomonadati</taxon>
        <taxon>Bacteroidota</taxon>
        <taxon>Cytophagia</taxon>
        <taxon>Cytophagales</taxon>
        <taxon>Persicobacteraceae</taxon>
        <taxon>Persicobacter</taxon>
    </lineage>
</organism>
<dbReference type="EMBL" id="AP025292">
    <property type="protein sequence ID" value="BDC98713.1"/>
    <property type="molecule type" value="Genomic_DNA"/>
</dbReference>